<dbReference type="HOGENOM" id="CLU_1103368_0_0_1"/>
<evidence type="ECO:0000313" key="2">
    <source>
        <dbReference type="Proteomes" id="UP000054279"/>
    </source>
</evidence>
<dbReference type="Gene3D" id="1.25.40.1030">
    <property type="match status" value="1"/>
</dbReference>
<proteinExistence type="predicted"/>
<dbReference type="OrthoDB" id="542917at2759"/>
<dbReference type="AlphaFoldDB" id="A0A0C9UPG4"/>
<gene>
    <name evidence="1" type="ORF">M422DRAFT_55105</name>
</gene>
<sequence>MLFGRKKKLEKIVNIWVDEMREDEDSMQEPASQLPADASKYTTYKLATLYDRYYEYADLLASQDLISEAIKYLELAPADYKGSQGSEVESDVARKRLFAAAGAAATPKLSRAQPVAGVPAATASYAQPSYPSPYQTLYIAPRPPSVTQRAHTPITTHLWLRLRLIRMLLPSRPLYPSNPMDKYREHLLMHHLIHTDKLPILLMADNLWVDGQYAHAHYHQRRLRGAGVQSFHYQESFDFVRNTLGGGQFWKL</sequence>
<organism evidence="1 2">
    <name type="scientific">Sphaerobolus stellatus (strain SS14)</name>
    <dbReference type="NCBI Taxonomy" id="990650"/>
    <lineage>
        <taxon>Eukaryota</taxon>
        <taxon>Fungi</taxon>
        <taxon>Dikarya</taxon>
        <taxon>Basidiomycota</taxon>
        <taxon>Agaricomycotina</taxon>
        <taxon>Agaricomycetes</taxon>
        <taxon>Phallomycetidae</taxon>
        <taxon>Geastrales</taxon>
        <taxon>Sphaerobolaceae</taxon>
        <taxon>Sphaerobolus</taxon>
    </lineage>
</organism>
<dbReference type="Proteomes" id="UP000054279">
    <property type="component" value="Unassembled WGS sequence"/>
</dbReference>
<keyword evidence="2" id="KW-1185">Reference proteome</keyword>
<dbReference type="EMBL" id="KN837338">
    <property type="protein sequence ID" value="KIJ27336.1"/>
    <property type="molecule type" value="Genomic_DNA"/>
</dbReference>
<accession>A0A0C9UPG4</accession>
<name>A0A0C9UPG4_SPHS4</name>
<protein>
    <submittedName>
        <fullName evidence="1">Uncharacterized protein</fullName>
    </submittedName>
</protein>
<reference evidence="1 2" key="1">
    <citation type="submission" date="2014-06" db="EMBL/GenBank/DDBJ databases">
        <title>Evolutionary Origins and Diversification of the Mycorrhizal Mutualists.</title>
        <authorList>
            <consortium name="DOE Joint Genome Institute"/>
            <consortium name="Mycorrhizal Genomics Consortium"/>
            <person name="Kohler A."/>
            <person name="Kuo A."/>
            <person name="Nagy L.G."/>
            <person name="Floudas D."/>
            <person name="Copeland A."/>
            <person name="Barry K.W."/>
            <person name="Cichocki N."/>
            <person name="Veneault-Fourrey C."/>
            <person name="LaButti K."/>
            <person name="Lindquist E.A."/>
            <person name="Lipzen A."/>
            <person name="Lundell T."/>
            <person name="Morin E."/>
            <person name="Murat C."/>
            <person name="Riley R."/>
            <person name="Ohm R."/>
            <person name="Sun H."/>
            <person name="Tunlid A."/>
            <person name="Henrissat B."/>
            <person name="Grigoriev I.V."/>
            <person name="Hibbett D.S."/>
            <person name="Martin F."/>
        </authorList>
    </citation>
    <scope>NUCLEOTIDE SEQUENCE [LARGE SCALE GENOMIC DNA]</scope>
    <source>
        <strain evidence="1 2">SS14</strain>
    </source>
</reference>
<evidence type="ECO:0000313" key="1">
    <source>
        <dbReference type="EMBL" id="KIJ27336.1"/>
    </source>
</evidence>